<evidence type="ECO:0000256" key="1">
    <source>
        <dbReference type="ARBA" id="ARBA00004448"/>
    </source>
</evidence>
<feature type="transmembrane region" description="Helical" evidence="18">
    <location>
        <begin position="138"/>
        <end position="162"/>
    </location>
</feature>
<geneLocation type="mitochondrion" evidence="20"/>
<evidence type="ECO:0000256" key="4">
    <source>
        <dbReference type="ARBA" id="ARBA00021008"/>
    </source>
</evidence>
<evidence type="ECO:0000313" key="20">
    <source>
        <dbReference type="EMBL" id="QCG71488.1"/>
    </source>
</evidence>
<evidence type="ECO:0000256" key="14">
    <source>
        <dbReference type="ARBA" id="ARBA00023128"/>
    </source>
</evidence>
<dbReference type="InterPro" id="IPR050175">
    <property type="entry name" value="Complex_I_Subunit_2"/>
</dbReference>
<organism evidence="20">
    <name type="scientific">Camaenella platyodon</name>
    <dbReference type="NCBI Taxonomy" id="2566149"/>
    <lineage>
        <taxon>Eukaryota</taxon>
        <taxon>Metazoa</taxon>
        <taxon>Spiralia</taxon>
        <taxon>Lophotrochozoa</taxon>
        <taxon>Mollusca</taxon>
        <taxon>Gastropoda</taxon>
        <taxon>Heterobranchia</taxon>
        <taxon>Euthyneura</taxon>
        <taxon>Panpulmonata</taxon>
        <taxon>Eupulmonata</taxon>
        <taxon>Stylommatophora</taxon>
        <taxon>Helicina</taxon>
        <taxon>Camaenoidea</taxon>
        <taxon>Camaenidae</taxon>
        <taxon>Camaenella</taxon>
    </lineage>
</organism>
<evidence type="ECO:0000256" key="8">
    <source>
        <dbReference type="ARBA" id="ARBA00022792"/>
    </source>
</evidence>
<dbReference type="EMBL" id="MH362759">
    <property type="protein sequence ID" value="QCG71488.1"/>
    <property type="molecule type" value="Genomic_DNA"/>
</dbReference>
<evidence type="ECO:0000256" key="13">
    <source>
        <dbReference type="ARBA" id="ARBA00023075"/>
    </source>
</evidence>
<reference evidence="20" key="1">
    <citation type="submission" date="2018-05" db="EMBL/GenBank/DDBJ databases">
        <title>The complete mitochondrial genome of Camaenella platyodom (Pfeiffer, 1846).</title>
        <authorList>
            <person name="Wang p."/>
            <person name="Zhou w."/>
            <person name="Yang s."/>
        </authorList>
    </citation>
    <scope>NUCLEOTIDE SEQUENCE</scope>
</reference>
<keyword evidence="15 18" id="KW-0472">Membrane</keyword>
<keyword evidence="11 18" id="KW-1133">Transmembrane helix</keyword>
<dbReference type="GO" id="GO:0005743">
    <property type="term" value="C:mitochondrial inner membrane"/>
    <property type="evidence" value="ECO:0007669"/>
    <property type="project" value="UniProtKB-SubCell"/>
</dbReference>
<name>A0A4D6T4A2_9EUPU</name>
<dbReference type="AlphaFoldDB" id="A0A4D6T4A2"/>
<dbReference type="InterPro" id="IPR001750">
    <property type="entry name" value="ND/Mrp_TM"/>
</dbReference>
<evidence type="ECO:0000256" key="16">
    <source>
        <dbReference type="ARBA" id="ARBA00031028"/>
    </source>
</evidence>
<dbReference type="GO" id="GO:0006120">
    <property type="term" value="P:mitochondrial electron transport, NADH to ubiquinone"/>
    <property type="evidence" value="ECO:0007669"/>
    <property type="project" value="TreeGrafter"/>
</dbReference>
<evidence type="ECO:0000256" key="6">
    <source>
        <dbReference type="ARBA" id="ARBA00022660"/>
    </source>
</evidence>
<evidence type="ECO:0000256" key="2">
    <source>
        <dbReference type="ARBA" id="ARBA00007012"/>
    </source>
</evidence>
<evidence type="ECO:0000256" key="12">
    <source>
        <dbReference type="ARBA" id="ARBA00023027"/>
    </source>
</evidence>
<keyword evidence="9" id="KW-1278">Translocase</keyword>
<evidence type="ECO:0000256" key="9">
    <source>
        <dbReference type="ARBA" id="ARBA00022967"/>
    </source>
</evidence>
<evidence type="ECO:0000256" key="3">
    <source>
        <dbReference type="ARBA" id="ARBA00012944"/>
    </source>
</evidence>
<evidence type="ECO:0000256" key="15">
    <source>
        <dbReference type="ARBA" id="ARBA00023136"/>
    </source>
</evidence>
<feature type="transmembrane region" description="Helical" evidence="18">
    <location>
        <begin position="250"/>
        <end position="268"/>
    </location>
</feature>
<evidence type="ECO:0000256" key="11">
    <source>
        <dbReference type="ARBA" id="ARBA00022989"/>
    </source>
</evidence>
<feature type="transmembrane region" description="Helical" evidence="18">
    <location>
        <begin position="191"/>
        <end position="212"/>
    </location>
</feature>
<feature type="transmembrane region" description="Helical" evidence="18">
    <location>
        <begin position="219"/>
        <end position="244"/>
    </location>
</feature>
<evidence type="ECO:0000256" key="18">
    <source>
        <dbReference type="SAM" id="Phobius"/>
    </source>
</evidence>
<evidence type="ECO:0000256" key="5">
    <source>
        <dbReference type="ARBA" id="ARBA00022448"/>
    </source>
</evidence>
<keyword evidence="14 20" id="KW-0496">Mitochondrion</keyword>
<evidence type="ECO:0000256" key="7">
    <source>
        <dbReference type="ARBA" id="ARBA00022692"/>
    </source>
</evidence>
<evidence type="ECO:0000256" key="17">
    <source>
        <dbReference type="ARBA" id="ARBA00049551"/>
    </source>
</evidence>
<comment type="catalytic activity">
    <reaction evidence="17">
        <text>a ubiquinone + NADH + 5 H(+)(in) = a ubiquinol + NAD(+) + 4 H(+)(out)</text>
        <dbReference type="Rhea" id="RHEA:29091"/>
        <dbReference type="Rhea" id="RHEA-COMP:9565"/>
        <dbReference type="Rhea" id="RHEA-COMP:9566"/>
        <dbReference type="ChEBI" id="CHEBI:15378"/>
        <dbReference type="ChEBI" id="CHEBI:16389"/>
        <dbReference type="ChEBI" id="CHEBI:17976"/>
        <dbReference type="ChEBI" id="CHEBI:57540"/>
        <dbReference type="ChEBI" id="CHEBI:57945"/>
        <dbReference type="EC" id="7.1.1.2"/>
    </reaction>
</comment>
<feature type="domain" description="NADH:quinone oxidoreductase/Mrp antiporter transmembrane" evidence="19">
    <location>
        <begin position="22"/>
        <end position="204"/>
    </location>
</feature>
<keyword evidence="6" id="KW-0679">Respiratory chain</keyword>
<dbReference type="Pfam" id="PF00361">
    <property type="entry name" value="Proton_antipo_M"/>
    <property type="match status" value="1"/>
</dbReference>
<proteinExistence type="inferred from homology"/>
<feature type="transmembrane region" description="Helical" evidence="18">
    <location>
        <begin position="110"/>
        <end position="131"/>
    </location>
</feature>
<dbReference type="GO" id="GO:0008137">
    <property type="term" value="F:NADH dehydrogenase (ubiquinone) activity"/>
    <property type="evidence" value="ECO:0007669"/>
    <property type="project" value="UniProtKB-EC"/>
</dbReference>
<dbReference type="EC" id="7.1.1.2" evidence="3"/>
<comment type="subcellular location">
    <subcellularLocation>
        <location evidence="1">Mitochondrion inner membrane</location>
        <topology evidence="1">Multi-pass membrane protein</topology>
    </subcellularLocation>
</comment>
<evidence type="ECO:0000259" key="19">
    <source>
        <dbReference type="Pfam" id="PF00361"/>
    </source>
</evidence>
<keyword evidence="8" id="KW-0999">Mitochondrion inner membrane</keyword>
<keyword evidence="7 18" id="KW-0812">Transmembrane</keyword>
<accession>A0A4D6T4A2</accession>
<gene>
    <name evidence="20" type="primary">ND2</name>
</gene>
<dbReference type="PANTHER" id="PTHR46552:SF1">
    <property type="entry name" value="NADH-UBIQUINONE OXIDOREDUCTASE CHAIN 2"/>
    <property type="match status" value="1"/>
</dbReference>
<feature type="transmembrane region" description="Helical" evidence="18">
    <location>
        <begin position="57"/>
        <end position="76"/>
    </location>
</feature>
<keyword evidence="13" id="KW-0830">Ubiquinone</keyword>
<evidence type="ECO:0000256" key="10">
    <source>
        <dbReference type="ARBA" id="ARBA00022982"/>
    </source>
</evidence>
<sequence>MSKNLTWWVLFVSLLLGLMTSSWVMLVFMMEVSLFAFIFLVSDYSLLSVSVTGIKYFFAQTVGSILLFSGVLSFLWTNNCFSLAMVILPGLFFKLGVFPFHFWVVPVNKGLTYLMLGILGSPMKILPLWFFNNCYWVYMYNISGLLLFLGMFSMVMGMFLGLKSNTIREMLGASSISHSGWLLFSVLSNDIILYFIFYSLGLFSVIFALVGYQPRLVSICLLGLSGLPPFGVFLGKVLVISHLIAWSGSLWYLVGALISAVMSLYYYLKFSYFFLLHKHDCTGVFLICVILMFNIFCGWLYFLG</sequence>
<keyword evidence="12" id="KW-0520">NAD</keyword>
<comment type="similarity">
    <text evidence="2">Belongs to the complex I subunit 2 family.</text>
</comment>
<protein>
    <recommendedName>
        <fullName evidence="4">NADH-ubiquinone oxidoreductase chain 2</fullName>
        <ecNumber evidence="3">7.1.1.2</ecNumber>
    </recommendedName>
    <alternativeName>
        <fullName evidence="16">NADH dehydrogenase subunit 2</fullName>
    </alternativeName>
</protein>
<feature type="transmembrane region" description="Helical" evidence="18">
    <location>
        <begin position="83"/>
        <end position="104"/>
    </location>
</feature>
<keyword evidence="5" id="KW-0813">Transport</keyword>
<keyword evidence="10" id="KW-0249">Electron transport</keyword>
<feature type="transmembrane region" description="Helical" evidence="18">
    <location>
        <begin position="6"/>
        <end position="27"/>
    </location>
</feature>
<feature type="transmembrane region" description="Helical" evidence="18">
    <location>
        <begin position="280"/>
        <end position="302"/>
    </location>
</feature>
<dbReference type="PANTHER" id="PTHR46552">
    <property type="entry name" value="NADH-UBIQUINONE OXIDOREDUCTASE CHAIN 2"/>
    <property type="match status" value="1"/>
</dbReference>